<dbReference type="STRING" id="2138.SMSRO_v1c21190"/>
<comment type="caution">
    <text evidence="1">The sequence shown here is derived from an EMBL/GenBank/DDBJ whole genome shotgun (WGS) entry which is preliminary data.</text>
</comment>
<name>A0A2P6FG31_9MOLU</name>
<organism evidence="1 2">
    <name type="scientific">Spiroplasma poulsonii</name>
    <dbReference type="NCBI Taxonomy" id="2138"/>
    <lineage>
        <taxon>Bacteria</taxon>
        <taxon>Bacillati</taxon>
        <taxon>Mycoplasmatota</taxon>
        <taxon>Mollicutes</taxon>
        <taxon>Entomoplasmatales</taxon>
        <taxon>Spiroplasmataceae</taxon>
        <taxon>Spiroplasma</taxon>
    </lineage>
</organism>
<protein>
    <submittedName>
        <fullName evidence="1">Uncharacterized protein</fullName>
    </submittedName>
</protein>
<evidence type="ECO:0000313" key="2">
    <source>
        <dbReference type="Proteomes" id="UP000031565"/>
    </source>
</evidence>
<sequence length="351" mass="40553">MAKYRSGRYGIYSLVINKLQTESVDKNRIAITEPIILPAFVNYKNTRNGEIFEVSVNYQDNIIHGLSLYTLTEVYSVNNNKVSVTRSVWDIQKTREIKKPKKELSPATYANYRFDRIESLSQSFLPVAIMPVDLHEKPRCHKIKSKLEMMEKYEEISAILPHWEKGGIMTTSDQVDNPNEEKNNNDFINYLLLKGMVRIKPIVGDGQVFLPFNQSVVIWQPNSLMQTMRNTRNDIWNEIKTDLGIPNIDEIKSAQQTTAEIQANQFLVSSAIEREKMLYVNFLQDFGKKFLMMLKECNLKEGSLLQGYDFSDWTVDLDIDLTTQKNILQTMNMITNTPTINNNQEDTNNGK</sequence>
<evidence type="ECO:0000313" key="1">
    <source>
        <dbReference type="EMBL" id="PQM32411.1"/>
    </source>
</evidence>
<proteinExistence type="predicted"/>
<dbReference type="EMBL" id="JTLV02000001">
    <property type="protein sequence ID" value="PQM32411.1"/>
    <property type="molecule type" value="Genomic_DNA"/>
</dbReference>
<dbReference type="RefSeq" id="WP_040094479.1">
    <property type="nucleotide sequence ID" value="NZ_CM020866.1"/>
</dbReference>
<reference evidence="1 2" key="1">
    <citation type="journal article" date="2015" name="MBio">
        <title>Genome sequence of the Drosophila melanogaster male-killing Spiroplasma strain MSRO endosymbiont.</title>
        <authorList>
            <person name="Paredes J.C."/>
            <person name="Herren J.K."/>
            <person name="Schupfer F."/>
            <person name="Marin R."/>
            <person name="Claverol S."/>
            <person name="Kuo C.H."/>
            <person name="Lemaitre B."/>
            <person name="Beven L."/>
        </authorList>
    </citation>
    <scope>NUCLEOTIDE SEQUENCE [LARGE SCALE GENOMIC DNA]</scope>
    <source>
        <strain evidence="1 2">MSRO</strain>
    </source>
</reference>
<keyword evidence="2" id="KW-1185">Reference proteome</keyword>
<dbReference type="AlphaFoldDB" id="A0A2P6FG31"/>
<dbReference type="Proteomes" id="UP000031565">
    <property type="component" value="Unassembled WGS sequence"/>
</dbReference>
<gene>
    <name evidence="1" type="ORF">SMSRO_SF023280</name>
</gene>
<dbReference type="OrthoDB" id="388863at2"/>
<accession>A0A2P6FG31</accession>